<dbReference type="InterPro" id="IPR056671">
    <property type="entry name" value="DUF7769"/>
</dbReference>
<evidence type="ECO:0000313" key="2">
    <source>
        <dbReference type="EMBL" id="RHZ24312.1"/>
    </source>
</evidence>
<dbReference type="AlphaFoldDB" id="A0A418F5N4"/>
<dbReference type="EMBL" id="QUTF01012300">
    <property type="protein sequence ID" value="RHZ24312.1"/>
    <property type="molecule type" value="Genomic_DNA"/>
</dbReference>
<reference evidence="2 3" key="1">
    <citation type="submission" date="2018-08" db="EMBL/GenBank/DDBJ databases">
        <title>Aphanomyces genome sequencing and annotation.</title>
        <authorList>
            <person name="Minardi D."/>
            <person name="Oidtmann B."/>
            <person name="Van Der Giezen M."/>
            <person name="Studholme D.J."/>
        </authorList>
    </citation>
    <scope>NUCLEOTIDE SEQUENCE [LARGE SCALE GENOMIC DNA]</scope>
    <source>
        <strain evidence="2 3">FDL457</strain>
    </source>
</reference>
<feature type="domain" description="DUF7769" evidence="1">
    <location>
        <begin position="2"/>
        <end position="50"/>
    </location>
</feature>
<dbReference type="GO" id="GO:0003676">
    <property type="term" value="F:nucleic acid binding"/>
    <property type="evidence" value="ECO:0007669"/>
    <property type="project" value="InterPro"/>
</dbReference>
<name>A0A418F5N4_APHAT</name>
<comment type="caution">
    <text evidence="2">The sequence shown here is derived from an EMBL/GenBank/DDBJ whole genome shotgun (WGS) entry which is preliminary data.</text>
</comment>
<organism evidence="2 3">
    <name type="scientific">Aphanomyces astaci</name>
    <name type="common">Crayfish plague agent</name>
    <dbReference type="NCBI Taxonomy" id="112090"/>
    <lineage>
        <taxon>Eukaryota</taxon>
        <taxon>Sar</taxon>
        <taxon>Stramenopiles</taxon>
        <taxon>Oomycota</taxon>
        <taxon>Saprolegniomycetes</taxon>
        <taxon>Saprolegniales</taxon>
        <taxon>Verrucalvaceae</taxon>
        <taxon>Aphanomyces</taxon>
    </lineage>
</organism>
<dbReference type="Gene3D" id="3.30.420.10">
    <property type="entry name" value="Ribonuclease H-like superfamily/Ribonuclease H"/>
    <property type="match status" value="1"/>
</dbReference>
<dbReference type="InterPro" id="IPR036397">
    <property type="entry name" value="RNaseH_sf"/>
</dbReference>
<evidence type="ECO:0000259" key="1">
    <source>
        <dbReference type="Pfam" id="PF24964"/>
    </source>
</evidence>
<accession>A0A418F5N4</accession>
<dbReference type="Proteomes" id="UP000286510">
    <property type="component" value="Unassembled WGS sequence"/>
</dbReference>
<dbReference type="PANTHER" id="PTHR33889">
    <property type="entry name" value="OS04G0681850 PROTEIN"/>
    <property type="match status" value="1"/>
</dbReference>
<dbReference type="Pfam" id="PF24964">
    <property type="entry name" value="DUF7769"/>
    <property type="match status" value="1"/>
</dbReference>
<dbReference type="VEuPathDB" id="FungiDB:H257_16317"/>
<evidence type="ECO:0000313" key="3">
    <source>
        <dbReference type="Proteomes" id="UP000286510"/>
    </source>
</evidence>
<dbReference type="PANTHER" id="PTHR33889:SF7">
    <property type="entry name" value="OS04G0681850 PROTEIN"/>
    <property type="match status" value="1"/>
</dbReference>
<proteinExistence type="predicted"/>
<protein>
    <recommendedName>
        <fullName evidence="1">DUF7769 domain-containing protein</fullName>
    </recommendedName>
</protein>
<gene>
    <name evidence="2" type="ORF">DYB26_006445</name>
</gene>
<sequence length="329" mass="38183">MRVSLYQDLLEKSVNGQLSRDIVRSVCTTYGVHHSTGWRIFQRGKATKTSGGIADVTARLKGKTGRPKKFAPEDIEQRIKNVPLHKSQTYRSLAAPTGLSVYLLWTFVKRMWMTRRSSWTRPCLKPKQKEARRDFCLQFRTQPPKDVIGDMQDVVHLDEKWFYMTKLRWRFRVWHDDKIIPRHLQSKSHITKVMFLVAVARPRQGPCTFSFVMNPANTNILRGRQLAELFFTRTAPGSNVWACRCGVKRTQKGSDPICRTTLKKYMHGLIERIERKLTLTLHDKLAFVFDVWTFGSTHYVALFASFPSDDPIGYSRELLAFARSTTRIL</sequence>